<evidence type="ECO:0000313" key="2">
    <source>
        <dbReference type="EMBL" id="EHJ09465.1"/>
    </source>
</evidence>
<dbReference type="Pfam" id="PF13672">
    <property type="entry name" value="PP2C_2"/>
    <property type="match status" value="1"/>
</dbReference>
<reference evidence="2 3" key="1">
    <citation type="journal article" date="2011" name="Front. Microbiol.">
        <title>Two Strains of Crocosphaera watsonii with Highly Conserved Genomes are Distinguished by Strain-Specific Features.</title>
        <authorList>
            <person name="Bench S.R."/>
            <person name="Ilikchyan I.N."/>
            <person name="Tripp H.J."/>
            <person name="Zehr J.P."/>
        </authorList>
    </citation>
    <scope>NUCLEOTIDE SEQUENCE [LARGE SCALE GENOMIC DNA]</scope>
    <source>
        <strain evidence="2 3">WH 0003</strain>
    </source>
</reference>
<dbReference type="SUPFAM" id="SSF56112">
    <property type="entry name" value="Protein kinase-like (PK-like)"/>
    <property type="match status" value="1"/>
</dbReference>
<dbReference type="SMART" id="SM00332">
    <property type="entry name" value="PP2Cc"/>
    <property type="match status" value="1"/>
</dbReference>
<proteinExistence type="predicted"/>
<dbReference type="InterPro" id="IPR036457">
    <property type="entry name" value="PPM-type-like_dom_sf"/>
</dbReference>
<dbReference type="InterPro" id="IPR001932">
    <property type="entry name" value="PPM-type_phosphatase-like_dom"/>
</dbReference>
<dbReference type="AlphaFoldDB" id="G5JEC5"/>
<protein>
    <submittedName>
        <fullName evidence="2">Protein serine/threonine phosphatase</fullName>
    </submittedName>
</protein>
<dbReference type="InterPro" id="IPR015655">
    <property type="entry name" value="PP2C"/>
</dbReference>
<dbReference type="SUPFAM" id="SSF81606">
    <property type="entry name" value="PP2C-like"/>
    <property type="match status" value="1"/>
</dbReference>
<dbReference type="GO" id="GO:0004722">
    <property type="term" value="F:protein serine/threonine phosphatase activity"/>
    <property type="evidence" value="ECO:0007669"/>
    <property type="project" value="InterPro"/>
</dbReference>
<dbReference type="Gene3D" id="3.30.200.20">
    <property type="entry name" value="Phosphorylase Kinase, domain 1"/>
    <property type="match status" value="1"/>
</dbReference>
<dbReference type="PANTHER" id="PTHR47992">
    <property type="entry name" value="PROTEIN PHOSPHATASE"/>
    <property type="match status" value="1"/>
</dbReference>
<dbReference type="EMBL" id="AESD01000984">
    <property type="protein sequence ID" value="EHJ09465.1"/>
    <property type="molecule type" value="Genomic_DNA"/>
</dbReference>
<dbReference type="CDD" id="cd00143">
    <property type="entry name" value="PP2Cc"/>
    <property type="match status" value="1"/>
</dbReference>
<dbReference type="PATRIC" id="fig|423471.3.peg.5383"/>
<evidence type="ECO:0000259" key="1">
    <source>
        <dbReference type="PROSITE" id="PS51746"/>
    </source>
</evidence>
<dbReference type="Gene3D" id="1.10.510.10">
    <property type="entry name" value="Transferase(Phosphotransferase) domain 1"/>
    <property type="match status" value="1"/>
</dbReference>
<gene>
    <name evidence="2" type="ORF">CWATWH0003_B112</name>
</gene>
<dbReference type="SMART" id="SM00331">
    <property type="entry name" value="PP2C_SIG"/>
    <property type="match status" value="1"/>
</dbReference>
<dbReference type="Proteomes" id="UP000003477">
    <property type="component" value="Unassembled WGS sequence"/>
</dbReference>
<name>G5JEC5_CROWT</name>
<dbReference type="InterPro" id="IPR011009">
    <property type="entry name" value="Kinase-like_dom_sf"/>
</dbReference>
<dbReference type="PROSITE" id="PS51746">
    <property type="entry name" value="PPM_2"/>
    <property type="match status" value="1"/>
</dbReference>
<comment type="caution">
    <text evidence="2">The sequence shown here is derived from an EMBL/GenBank/DDBJ whole genome shotgun (WGS) entry which is preliminary data.</text>
</comment>
<evidence type="ECO:0000313" key="3">
    <source>
        <dbReference type="Proteomes" id="UP000003477"/>
    </source>
</evidence>
<accession>G5JEC5</accession>
<organism evidence="2 3">
    <name type="scientific">Crocosphaera watsonii WH 0003</name>
    <dbReference type="NCBI Taxonomy" id="423471"/>
    <lineage>
        <taxon>Bacteria</taxon>
        <taxon>Bacillati</taxon>
        <taxon>Cyanobacteriota</taxon>
        <taxon>Cyanophyceae</taxon>
        <taxon>Oscillatoriophycideae</taxon>
        <taxon>Chroococcales</taxon>
        <taxon>Aphanothecaceae</taxon>
        <taxon>Crocosphaera</taxon>
    </lineage>
</organism>
<feature type="domain" description="PPM-type phosphatase" evidence="1">
    <location>
        <begin position="230"/>
        <end position="480"/>
    </location>
</feature>
<sequence length="484" mass="54402">MDETPIIDLETTQVITTDNYEQKDEDETDYLEEDYLEEEVYENEENEPSKQILLLTEFPNSDNCLSNFLETYSKQDKSLEKTALNLVIQLCQCCSYLSERKWNLVNLCPNLIEFKQHLKLYDLTQIFPEKEILSIGLVGGYCAPELATGSPIHPLMSSYTVGALLYQLIHNQLPNIEQNLDFFTQPIPPVYQLLKKVLSPVPEERLILTGLRQLLLEAREELCHHKVHWETASRSTIGLSLKRLQNEDNFGVKYEQLNSQETLILGIVADGMGGMAKGEIASKIAVETLLKAPIPSEFKSSENKDAWLIEMFQNANQAIAAEVENGGTTLSVILAVNKQLMLAHVGDSRIYLLRQGEIKQLSQDHSYVALLVNNGEITEEESQTHPDKSVLLKSLGSKNPLSNGYVQNLTVTTDKLVLQLENNDTLLLCSDGVWDLVSKQQLQEIFTHPDTSLQKAVDTTIQKVLDGGAFDNATLLALQCNFLD</sequence>
<dbReference type="Gene3D" id="3.60.40.10">
    <property type="entry name" value="PPM-type phosphatase domain"/>
    <property type="match status" value="1"/>
</dbReference>